<name>A0A0C9UBI9_SPHS4</name>
<dbReference type="EMBL" id="KN837233">
    <property type="protein sequence ID" value="KIJ31989.1"/>
    <property type="molecule type" value="Genomic_DNA"/>
</dbReference>
<dbReference type="HOGENOM" id="CLU_1526111_0_0_1"/>
<sequence>MSLWPPFVRHPGASLHTHYLPLRMMLMLMTELASRTALHYWRSSRMNPGACRGMKGLSQQYPSMASEEIEAWEDAILGELLHDASFQYSTPIPDPPATLWLTPLHDPPPPLLPALVIQCQVLPENVEEDVVIHPLLHWPNPAGMEYLCAHIYNMPIPSRHRPITEGEDPIQANLVM</sequence>
<organism evidence="1 2">
    <name type="scientific">Sphaerobolus stellatus (strain SS14)</name>
    <dbReference type="NCBI Taxonomy" id="990650"/>
    <lineage>
        <taxon>Eukaryota</taxon>
        <taxon>Fungi</taxon>
        <taxon>Dikarya</taxon>
        <taxon>Basidiomycota</taxon>
        <taxon>Agaricomycotina</taxon>
        <taxon>Agaricomycetes</taxon>
        <taxon>Phallomycetidae</taxon>
        <taxon>Geastrales</taxon>
        <taxon>Sphaerobolaceae</taxon>
        <taxon>Sphaerobolus</taxon>
    </lineage>
</organism>
<accession>A0A0C9UBI9</accession>
<reference evidence="1 2" key="1">
    <citation type="submission" date="2014-06" db="EMBL/GenBank/DDBJ databases">
        <title>Evolutionary Origins and Diversification of the Mycorrhizal Mutualists.</title>
        <authorList>
            <consortium name="DOE Joint Genome Institute"/>
            <consortium name="Mycorrhizal Genomics Consortium"/>
            <person name="Kohler A."/>
            <person name="Kuo A."/>
            <person name="Nagy L.G."/>
            <person name="Floudas D."/>
            <person name="Copeland A."/>
            <person name="Barry K.W."/>
            <person name="Cichocki N."/>
            <person name="Veneault-Fourrey C."/>
            <person name="LaButti K."/>
            <person name="Lindquist E.A."/>
            <person name="Lipzen A."/>
            <person name="Lundell T."/>
            <person name="Morin E."/>
            <person name="Murat C."/>
            <person name="Riley R."/>
            <person name="Ohm R."/>
            <person name="Sun H."/>
            <person name="Tunlid A."/>
            <person name="Henrissat B."/>
            <person name="Grigoriev I.V."/>
            <person name="Hibbett D.S."/>
            <person name="Martin F."/>
        </authorList>
    </citation>
    <scope>NUCLEOTIDE SEQUENCE [LARGE SCALE GENOMIC DNA]</scope>
    <source>
        <strain evidence="1 2">SS14</strain>
    </source>
</reference>
<evidence type="ECO:0000313" key="1">
    <source>
        <dbReference type="EMBL" id="KIJ31989.1"/>
    </source>
</evidence>
<gene>
    <name evidence="1" type="ORF">M422DRAFT_266220</name>
</gene>
<keyword evidence="2" id="KW-1185">Reference proteome</keyword>
<dbReference type="AlphaFoldDB" id="A0A0C9UBI9"/>
<proteinExistence type="predicted"/>
<evidence type="ECO:0000313" key="2">
    <source>
        <dbReference type="Proteomes" id="UP000054279"/>
    </source>
</evidence>
<dbReference type="Proteomes" id="UP000054279">
    <property type="component" value="Unassembled WGS sequence"/>
</dbReference>
<protein>
    <submittedName>
        <fullName evidence="1">Uncharacterized protein</fullName>
    </submittedName>
</protein>